<keyword evidence="1" id="KW-0472">Membrane</keyword>
<feature type="transmembrane region" description="Helical" evidence="1">
    <location>
        <begin position="198"/>
        <end position="219"/>
    </location>
</feature>
<keyword evidence="1" id="KW-1133">Transmembrane helix</keyword>
<dbReference type="InterPro" id="IPR000326">
    <property type="entry name" value="PAP2/HPO"/>
</dbReference>
<proteinExistence type="predicted"/>
<sequence>MKGGYTLLNKSEKKLTLKYVSTILTIVFLFILVFLFVSYQIRGAEIIAFDKNIIEFVQSYQTDATTRWTSILTDFGSIKFIAIAIAVGAVLLCLYKKYSLAIFLICVPGIGGLLNKFLKWIFKRERPDILPLITEHGYSFPSGHSMGSLIFYGSAAYVLLHIWKTNGKKVATVLIACFLILMIGTSRIYLGVHYPTDIVGGYAVGSAFLLVCILVFRYYEERKNK</sequence>
<reference evidence="3 4" key="1">
    <citation type="submission" date="2019-01" db="EMBL/GenBank/DDBJ databases">
        <title>Bacillus sp. M5HDSG1-1, whole genome shotgun sequence.</title>
        <authorList>
            <person name="Tuo L."/>
        </authorList>
    </citation>
    <scope>NUCLEOTIDE SEQUENCE [LARGE SCALE GENOMIC DNA]</scope>
    <source>
        <strain evidence="3 4">M5HDSG1-1</strain>
    </source>
</reference>
<dbReference type="Gene3D" id="1.20.144.10">
    <property type="entry name" value="Phosphatidic acid phosphatase type 2/haloperoxidase"/>
    <property type="match status" value="2"/>
</dbReference>
<feature type="transmembrane region" description="Helical" evidence="1">
    <location>
        <begin position="77"/>
        <end position="95"/>
    </location>
</feature>
<evidence type="ECO:0000259" key="2">
    <source>
        <dbReference type="SMART" id="SM00014"/>
    </source>
</evidence>
<evidence type="ECO:0000256" key="1">
    <source>
        <dbReference type="SAM" id="Phobius"/>
    </source>
</evidence>
<gene>
    <name evidence="3" type="ORF">EM808_08565</name>
</gene>
<evidence type="ECO:0000313" key="3">
    <source>
        <dbReference type="EMBL" id="RVT65540.1"/>
    </source>
</evidence>
<dbReference type="PANTHER" id="PTHR14969:SF13">
    <property type="entry name" value="AT30094P"/>
    <property type="match status" value="1"/>
</dbReference>
<feature type="transmembrane region" description="Helical" evidence="1">
    <location>
        <begin position="20"/>
        <end position="41"/>
    </location>
</feature>
<keyword evidence="4" id="KW-1185">Reference proteome</keyword>
<feature type="transmembrane region" description="Helical" evidence="1">
    <location>
        <begin position="142"/>
        <end position="163"/>
    </location>
</feature>
<organism evidence="3 4">
    <name type="scientific">Niallia taxi</name>
    <dbReference type="NCBI Taxonomy" id="2499688"/>
    <lineage>
        <taxon>Bacteria</taxon>
        <taxon>Bacillati</taxon>
        <taxon>Bacillota</taxon>
        <taxon>Bacilli</taxon>
        <taxon>Bacillales</taxon>
        <taxon>Bacillaceae</taxon>
        <taxon>Niallia</taxon>
    </lineage>
</organism>
<protein>
    <submittedName>
        <fullName evidence="3">Phosphatase PAP2 family protein</fullName>
    </submittedName>
</protein>
<dbReference type="EMBL" id="RZTZ01000002">
    <property type="protein sequence ID" value="RVT65540.1"/>
    <property type="molecule type" value="Genomic_DNA"/>
</dbReference>
<feature type="transmembrane region" description="Helical" evidence="1">
    <location>
        <begin position="102"/>
        <end position="122"/>
    </location>
</feature>
<feature type="domain" description="Phosphatidic acid phosphatase type 2/haloperoxidase" evidence="2">
    <location>
        <begin position="101"/>
        <end position="213"/>
    </location>
</feature>
<keyword evidence="1" id="KW-0812">Transmembrane</keyword>
<dbReference type="PANTHER" id="PTHR14969">
    <property type="entry name" value="SPHINGOSINE-1-PHOSPHATE PHOSPHOHYDROLASE"/>
    <property type="match status" value="1"/>
</dbReference>
<comment type="caution">
    <text evidence="3">The sequence shown here is derived from an EMBL/GenBank/DDBJ whole genome shotgun (WGS) entry which is preliminary data.</text>
</comment>
<dbReference type="InterPro" id="IPR036938">
    <property type="entry name" value="PAP2/HPO_sf"/>
</dbReference>
<dbReference type="SMART" id="SM00014">
    <property type="entry name" value="acidPPc"/>
    <property type="match status" value="1"/>
</dbReference>
<feature type="transmembrane region" description="Helical" evidence="1">
    <location>
        <begin position="170"/>
        <end position="192"/>
    </location>
</feature>
<accession>A0A3S2TVQ3</accession>
<dbReference type="SUPFAM" id="SSF48317">
    <property type="entry name" value="Acid phosphatase/Vanadium-dependent haloperoxidase"/>
    <property type="match status" value="1"/>
</dbReference>
<name>A0A3S2TVQ3_9BACI</name>
<dbReference type="Proteomes" id="UP000288024">
    <property type="component" value="Unassembled WGS sequence"/>
</dbReference>
<dbReference type="AlphaFoldDB" id="A0A3S2TVQ3"/>
<dbReference type="CDD" id="cd03392">
    <property type="entry name" value="PAP2_like_2"/>
    <property type="match status" value="1"/>
</dbReference>
<evidence type="ECO:0000313" key="4">
    <source>
        <dbReference type="Proteomes" id="UP000288024"/>
    </source>
</evidence>
<dbReference type="Pfam" id="PF01569">
    <property type="entry name" value="PAP2"/>
    <property type="match status" value="1"/>
</dbReference>